<dbReference type="Gene3D" id="2.20.70.10">
    <property type="match status" value="1"/>
</dbReference>
<dbReference type="GO" id="GO:0005737">
    <property type="term" value="C:cytoplasm"/>
    <property type="evidence" value="ECO:0007669"/>
    <property type="project" value="TreeGrafter"/>
</dbReference>
<organism evidence="5 6">
    <name type="scientific">Tigriopus californicus</name>
    <name type="common">Marine copepod</name>
    <dbReference type="NCBI Taxonomy" id="6832"/>
    <lineage>
        <taxon>Eukaryota</taxon>
        <taxon>Metazoa</taxon>
        <taxon>Ecdysozoa</taxon>
        <taxon>Arthropoda</taxon>
        <taxon>Crustacea</taxon>
        <taxon>Multicrustacea</taxon>
        <taxon>Hexanauplia</taxon>
        <taxon>Copepoda</taxon>
        <taxon>Harpacticoida</taxon>
        <taxon>Harpacticidae</taxon>
        <taxon>Tigriopus</taxon>
    </lineage>
</organism>
<feature type="region of interest" description="Disordered" evidence="1">
    <location>
        <begin position="210"/>
        <end position="242"/>
    </location>
</feature>
<gene>
    <name evidence="5" type="ORF">TCAL_06622</name>
</gene>
<evidence type="ECO:0000313" key="6">
    <source>
        <dbReference type="Proteomes" id="UP000318571"/>
    </source>
</evidence>
<evidence type="ECO:0000256" key="1">
    <source>
        <dbReference type="SAM" id="MobiDB-lite"/>
    </source>
</evidence>
<dbReference type="Gene3D" id="1.25.40.530">
    <property type="entry name" value="MyTH4 domain"/>
    <property type="match status" value="1"/>
</dbReference>
<dbReference type="Proteomes" id="UP000318571">
    <property type="component" value="Chromosome 11"/>
</dbReference>
<dbReference type="SUPFAM" id="SSF51045">
    <property type="entry name" value="WW domain"/>
    <property type="match status" value="1"/>
</dbReference>
<name>A0A553PK62_TIGCA</name>
<dbReference type="InterPro" id="IPR001202">
    <property type="entry name" value="WW_dom"/>
</dbReference>
<dbReference type="PROSITE" id="PS51016">
    <property type="entry name" value="MYTH4"/>
    <property type="match status" value="1"/>
</dbReference>
<dbReference type="FunFam" id="2.20.70.10:FF:000022">
    <property type="entry name" value="Rho GTPase activating protein 39"/>
    <property type="match status" value="1"/>
</dbReference>
<dbReference type="SMART" id="SM00139">
    <property type="entry name" value="MyTH4"/>
    <property type="match status" value="1"/>
</dbReference>
<reference evidence="5 6" key="1">
    <citation type="journal article" date="2018" name="Nat. Ecol. Evol.">
        <title>Genomic signatures of mitonuclear coevolution across populations of Tigriopus californicus.</title>
        <authorList>
            <person name="Barreto F.S."/>
            <person name="Watson E.T."/>
            <person name="Lima T.G."/>
            <person name="Willett C.S."/>
            <person name="Edmands S."/>
            <person name="Li W."/>
            <person name="Burton R.S."/>
        </authorList>
    </citation>
    <scope>NUCLEOTIDE SEQUENCE [LARGE SCALE GENOMIC DNA]</scope>
    <source>
        <strain evidence="5 6">San Diego</strain>
    </source>
</reference>
<feature type="domain" description="Rho-GAP" evidence="3">
    <location>
        <begin position="718"/>
        <end position="905"/>
    </location>
</feature>
<dbReference type="GO" id="GO:0007165">
    <property type="term" value="P:signal transduction"/>
    <property type="evidence" value="ECO:0007669"/>
    <property type="project" value="InterPro"/>
</dbReference>
<feature type="compositionally biased region" description="Acidic residues" evidence="1">
    <location>
        <begin position="336"/>
        <end position="347"/>
    </location>
</feature>
<dbReference type="PANTHER" id="PTHR45876">
    <property type="entry name" value="FI04035P"/>
    <property type="match status" value="1"/>
</dbReference>
<comment type="caution">
    <text evidence="5">The sequence shown here is derived from an EMBL/GenBank/DDBJ whole genome shotgun (WGS) entry which is preliminary data.</text>
</comment>
<dbReference type="Pfam" id="PF00784">
    <property type="entry name" value="MyTH4"/>
    <property type="match status" value="1"/>
</dbReference>
<feature type="compositionally biased region" description="Basic and acidic residues" evidence="1">
    <location>
        <begin position="150"/>
        <end position="162"/>
    </location>
</feature>
<feature type="region of interest" description="Disordered" evidence="1">
    <location>
        <begin position="333"/>
        <end position="357"/>
    </location>
</feature>
<dbReference type="AlphaFoldDB" id="A0A553PK62"/>
<dbReference type="FunFam" id="1.10.555.10:FF:000045">
    <property type="entry name" value="RhoGAP domain containing protein"/>
    <property type="match status" value="1"/>
</dbReference>
<accession>A0A553PK62</accession>
<sequence>MSLAPEEAEWVEIIEPRTKEHMYANLTTGECVWDPPPGVPVKRTNDHQWWELFDQNTSRFYYYNATTQKTVWHRPEHCDIIPLAKLQTLKQNTEVKEEDTKAFENRSAQTSSAIAYGKPLGEAFSNLKKKTKLTLTSLTQTSPVNSPRVVRKDVINPRRPEKPPSPGSLAKQRSLEGDHFRIATQLSLPPTQDQDVTMVCPHCHLPPFLDLQTQEPPEKLDHANGSDAGKNGDQSRPYLVDNDFTNNEESKLQEKFKPPLNNISHRYKAQKPRRGRGDNNGTWDRFHHVNKMSPLQQYILEQAKLSGYRFGDGLDTTDRDSFVESEDDWMNHHDDSDDFADDEDGGVSDDVSKASSIDGEDDRYLTEPTYNNLDPKWIESMYTAVVHRPKFHLVPIPALITTPTTIFDQLLQCHLTKFRCRLRRLVQVKTWMHLVKSLMSECVLTTAHKAILIPAQCHDHRHMDQLYNRTQLSRGGTLGRVSSRTSDMADSRVSGSMLSVSTSIHSTISCESDIEKYAMDNLNIQKKGLFRKKLTVKDILTHSKEALKKPLTCLADKALKKDAVDIFRLMQIYMGDRRAKQGMTINSVALEITHKGYSSPKIRDEIYVQLCKQTTENLNRESLRRGWELMAICLSFFPPSVTFSLALHAYIHKHRDPGLDYPDVGKWPIHVQISHYAGICAKRLDRIGESGRLSPKKPVIEDIDQSRLQIFRPSMFGGTLTEILDMQRDRFPHRKLPWILTTLAEQIIQLNGLSTEGIFRVPADLDEVNNVKTRFDQWEIPACADCHTAASLLKLWFRELYEPIIPDALYEESVQVGENVQAACDIVARIPPPHHDILLFLIRFLQLFASPEVAQVTKMDASNLSTVFAPNCLRCPSSDPSVILENTRKEMAFVKALVFGLDTTAMEGVL</sequence>
<dbReference type="Pfam" id="PF00620">
    <property type="entry name" value="RhoGAP"/>
    <property type="match status" value="1"/>
</dbReference>
<dbReference type="SUPFAM" id="SSF48350">
    <property type="entry name" value="GTPase activation domain, GAP"/>
    <property type="match status" value="1"/>
</dbReference>
<dbReference type="GO" id="GO:0005856">
    <property type="term" value="C:cytoskeleton"/>
    <property type="evidence" value="ECO:0007669"/>
    <property type="project" value="InterPro"/>
</dbReference>
<proteinExistence type="predicted"/>
<dbReference type="FunFam" id="1.25.40.530:FF:000007">
    <property type="entry name" value="Rho GTPase-activating protein 39"/>
    <property type="match status" value="1"/>
</dbReference>
<dbReference type="STRING" id="6832.A0A553PK62"/>
<evidence type="ECO:0008006" key="7">
    <source>
        <dbReference type="Google" id="ProtNLM"/>
    </source>
</evidence>
<dbReference type="InterPro" id="IPR000198">
    <property type="entry name" value="RhoGAP_dom"/>
</dbReference>
<evidence type="ECO:0000259" key="2">
    <source>
        <dbReference type="PROSITE" id="PS50020"/>
    </source>
</evidence>
<dbReference type="Gene3D" id="1.10.555.10">
    <property type="entry name" value="Rho GTPase activation protein"/>
    <property type="match status" value="1"/>
</dbReference>
<dbReference type="InterPro" id="IPR036020">
    <property type="entry name" value="WW_dom_sf"/>
</dbReference>
<feature type="domain" description="WW" evidence="2">
    <location>
        <begin position="50"/>
        <end position="77"/>
    </location>
</feature>
<feature type="domain" description="MyTH4" evidence="4">
    <location>
        <begin position="542"/>
        <end position="707"/>
    </location>
</feature>
<dbReference type="PROSITE" id="PS50020">
    <property type="entry name" value="WW_DOMAIN_2"/>
    <property type="match status" value="1"/>
</dbReference>
<dbReference type="SMART" id="SM00324">
    <property type="entry name" value="RhoGAP"/>
    <property type="match status" value="1"/>
</dbReference>
<dbReference type="InterPro" id="IPR000857">
    <property type="entry name" value="MyTH4_dom"/>
</dbReference>
<feature type="region of interest" description="Disordered" evidence="1">
    <location>
        <begin position="138"/>
        <end position="172"/>
    </location>
</feature>
<evidence type="ECO:0000259" key="3">
    <source>
        <dbReference type="PROSITE" id="PS50238"/>
    </source>
</evidence>
<dbReference type="PROSITE" id="PS50238">
    <property type="entry name" value="RHOGAP"/>
    <property type="match status" value="1"/>
</dbReference>
<dbReference type="PANTHER" id="PTHR45876:SF8">
    <property type="entry name" value="FI04035P"/>
    <property type="match status" value="1"/>
</dbReference>
<dbReference type="InterPro" id="IPR008936">
    <property type="entry name" value="Rho_GTPase_activation_prot"/>
</dbReference>
<dbReference type="OMA" id="HEFYDEC"/>
<evidence type="ECO:0000259" key="4">
    <source>
        <dbReference type="PROSITE" id="PS51016"/>
    </source>
</evidence>
<dbReference type="SMART" id="SM00456">
    <property type="entry name" value="WW"/>
    <property type="match status" value="2"/>
</dbReference>
<dbReference type="EMBL" id="VCGU01000003">
    <property type="protein sequence ID" value="TRY78046.1"/>
    <property type="molecule type" value="Genomic_DNA"/>
</dbReference>
<keyword evidence="6" id="KW-1185">Reference proteome</keyword>
<dbReference type="InterPro" id="IPR038185">
    <property type="entry name" value="MyTH4_dom_sf"/>
</dbReference>
<evidence type="ECO:0000313" key="5">
    <source>
        <dbReference type="EMBL" id="TRY78046.1"/>
    </source>
</evidence>
<dbReference type="GO" id="GO:0005096">
    <property type="term" value="F:GTPase activator activity"/>
    <property type="evidence" value="ECO:0007669"/>
    <property type="project" value="TreeGrafter"/>
</dbReference>
<protein>
    <recommendedName>
        <fullName evidence="7">Rho GTPase-activating protein 39</fullName>
    </recommendedName>
</protein>